<reference evidence="1 2" key="1">
    <citation type="submission" date="2018-06" db="EMBL/GenBank/DDBJ databases">
        <title>A transcriptomic atlas of mushroom development highlights an independent origin of complex multicellularity.</title>
        <authorList>
            <consortium name="DOE Joint Genome Institute"/>
            <person name="Krizsan K."/>
            <person name="Almasi E."/>
            <person name="Merenyi Z."/>
            <person name="Sahu N."/>
            <person name="Viragh M."/>
            <person name="Koszo T."/>
            <person name="Mondo S."/>
            <person name="Kiss B."/>
            <person name="Balint B."/>
            <person name="Kues U."/>
            <person name="Barry K."/>
            <person name="Hegedus J.C."/>
            <person name="Henrissat B."/>
            <person name="Johnson J."/>
            <person name="Lipzen A."/>
            <person name="Ohm R."/>
            <person name="Nagy I."/>
            <person name="Pangilinan J."/>
            <person name="Yan J."/>
            <person name="Xiong Y."/>
            <person name="Grigoriev I.V."/>
            <person name="Hibbett D.S."/>
            <person name="Nagy L.G."/>
        </authorList>
    </citation>
    <scope>NUCLEOTIDE SEQUENCE [LARGE SCALE GENOMIC DNA]</scope>
    <source>
        <strain evidence="1 2">SZMC22713</strain>
    </source>
</reference>
<accession>A0A4Y7PFA9</accession>
<keyword evidence="2" id="KW-1185">Reference proteome</keyword>
<evidence type="ECO:0000313" key="2">
    <source>
        <dbReference type="Proteomes" id="UP000294933"/>
    </source>
</evidence>
<dbReference type="STRING" id="50990.A0A4Y7PFA9"/>
<proteinExistence type="predicted"/>
<organism evidence="1 2">
    <name type="scientific">Rickenella mellea</name>
    <dbReference type="NCBI Taxonomy" id="50990"/>
    <lineage>
        <taxon>Eukaryota</taxon>
        <taxon>Fungi</taxon>
        <taxon>Dikarya</taxon>
        <taxon>Basidiomycota</taxon>
        <taxon>Agaricomycotina</taxon>
        <taxon>Agaricomycetes</taxon>
        <taxon>Hymenochaetales</taxon>
        <taxon>Rickenellaceae</taxon>
        <taxon>Rickenella</taxon>
    </lineage>
</organism>
<dbReference type="EMBL" id="ML170396">
    <property type="protein sequence ID" value="TDL14073.1"/>
    <property type="molecule type" value="Genomic_DNA"/>
</dbReference>
<dbReference type="AlphaFoldDB" id="A0A4Y7PFA9"/>
<dbReference type="Proteomes" id="UP000294933">
    <property type="component" value="Unassembled WGS sequence"/>
</dbReference>
<evidence type="ECO:0000313" key="1">
    <source>
        <dbReference type="EMBL" id="TDL14073.1"/>
    </source>
</evidence>
<dbReference type="OrthoDB" id="3182339at2759"/>
<gene>
    <name evidence="1" type="ORF">BD410DRAFT_846373</name>
</gene>
<name>A0A4Y7PFA9_9AGAM</name>
<dbReference type="VEuPathDB" id="FungiDB:BD410DRAFT_846373"/>
<protein>
    <submittedName>
        <fullName evidence="1">Uncharacterized protein</fullName>
    </submittedName>
</protein>
<sequence length="133" mass="15316">MKSCEDLSFYCIPPLPANWSFPEPTTSIIQLGLFAGQLYLADFKTYLNMCEFLGVFTPDFKEKFADFEVQIECDGFVSSDQRTRVGWKLSPFTRSPVPFVRELFALRRKGASFSLTHMGNILHGKFLTEKDFY</sequence>